<dbReference type="Gene3D" id="3.90.550.10">
    <property type="entry name" value="Spore Coat Polysaccharide Biosynthesis Protein SpsA, Chain A"/>
    <property type="match status" value="1"/>
</dbReference>
<dbReference type="InterPro" id="IPR025877">
    <property type="entry name" value="MobA-like_NTP_Trfase"/>
</dbReference>
<evidence type="ECO:0000259" key="2">
    <source>
        <dbReference type="Pfam" id="PF12804"/>
    </source>
</evidence>
<protein>
    <recommendedName>
        <fullName evidence="2">MobA-like NTP transferase domain-containing protein</fullName>
    </recommendedName>
</protein>
<dbReference type="Proteomes" id="UP000605805">
    <property type="component" value="Unassembled WGS sequence"/>
</dbReference>
<dbReference type="PANTHER" id="PTHR19136:SF81">
    <property type="entry name" value="MOLYBDENUM COFACTOR GUANYLYLTRANSFERASE"/>
    <property type="match status" value="1"/>
</dbReference>
<comment type="caution">
    <text evidence="3">The sequence shown here is derived from an EMBL/GenBank/DDBJ whole genome shotgun (WGS) entry which is preliminary data.</text>
</comment>
<name>A0A832Z453_9CREN</name>
<dbReference type="SUPFAM" id="SSF53448">
    <property type="entry name" value="Nucleotide-diphospho-sugar transferases"/>
    <property type="match status" value="1"/>
</dbReference>
<evidence type="ECO:0000313" key="4">
    <source>
        <dbReference type="Proteomes" id="UP000605805"/>
    </source>
</evidence>
<evidence type="ECO:0000256" key="1">
    <source>
        <dbReference type="ARBA" id="ARBA00022679"/>
    </source>
</evidence>
<organism evidence="3 4">
    <name type="scientific">Ignisphaera aggregans</name>
    <dbReference type="NCBI Taxonomy" id="334771"/>
    <lineage>
        <taxon>Archaea</taxon>
        <taxon>Thermoproteota</taxon>
        <taxon>Thermoprotei</taxon>
        <taxon>Desulfurococcales</taxon>
        <taxon>Desulfurococcaceae</taxon>
        <taxon>Ignisphaera</taxon>
    </lineage>
</organism>
<proteinExistence type="predicted"/>
<sequence>MLALIMAGGKGRRLGLVNKPLLKVCSKPMIEHVLSKTLAVASYAVVALSKATQGIEYLCRDLYNVDCVFTSGEEYVQDLSLLLTSLRKPILVMPADTPFISISLLRDFIARGMDANRSVATFVVRKAFERQYLGISLFLRDGEDWVDIEYEWSPQLINVNTVEDLIEAERMCKNDS</sequence>
<accession>A0A832Z453</accession>
<evidence type="ECO:0000313" key="3">
    <source>
        <dbReference type="EMBL" id="HIP57488.1"/>
    </source>
</evidence>
<dbReference type="PANTHER" id="PTHR19136">
    <property type="entry name" value="MOLYBDENUM COFACTOR GUANYLYLTRANSFERASE"/>
    <property type="match status" value="1"/>
</dbReference>
<dbReference type="GO" id="GO:0016779">
    <property type="term" value="F:nucleotidyltransferase activity"/>
    <property type="evidence" value="ECO:0007669"/>
    <property type="project" value="TreeGrafter"/>
</dbReference>
<dbReference type="AlphaFoldDB" id="A0A832Z453"/>
<gene>
    <name evidence="3" type="ORF">EYH02_05425</name>
</gene>
<dbReference type="InterPro" id="IPR029044">
    <property type="entry name" value="Nucleotide-diphossugar_trans"/>
</dbReference>
<dbReference type="EMBL" id="DQTV01000105">
    <property type="protein sequence ID" value="HIP57488.1"/>
    <property type="molecule type" value="Genomic_DNA"/>
</dbReference>
<feature type="domain" description="MobA-like NTP transferase" evidence="2">
    <location>
        <begin position="3"/>
        <end position="125"/>
    </location>
</feature>
<dbReference type="Pfam" id="PF12804">
    <property type="entry name" value="NTP_transf_3"/>
    <property type="match status" value="1"/>
</dbReference>
<reference evidence="3" key="1">
    <citation type="journal article" date="2020" name="ISME J.">
        <title>Gammaproteobacteria mediating utilization of methyl-, sulfur- and petroleum organic compounds in deep ocean hydrothermal plumes.</title>
        <authorList>
            <person name="Zhou Z."/>
            <person name="Liu Y."/>
            <person name="Pan J."/>
            <person name="Cron B.R."/>
            <person name="Toner B.M."/>
            <person name="Anantharaman K."/>
            <person name="Breier J.A."/>
            <person name="Dick G.J."/>
            <person name="Li M."/>
        </authorList>
    </citation>
    <scope>NUCLEOTIDE SEQUENCE</scope>
    <source>
        <strain evidence="3">SZUA-1435</strain>
    </source>
</reference>
<keyword evidence="1" id="KW-0808">Transferase</keyword>